<dbReference type="KEGG" id="olu:OSTLU_31264"/>
<dbReference type="RefSeq" id="XP_001417545.1">
    <property type="nucleotide sequence ID" value="XM_001417508.1"/>
</dbReference>
<evidence type="ECO:0000313" key="2">
    <source>
        <dbReference type="EMBL" id="ABO95838.1"/>
    </source>
</evidence>
<dbReference type="HOGENOM" id="CLU_1828570_0_0_1"/>
<dbReference type="GeneID" id="5001287"/>
<dbReference type="Gramene" id="ABO95838">
    <property type="protein sequence ID" value="ABO95838"/>
    <property type="gene ID" value="OSTLU_31264"/>
</dbReference>
<feature type="region of interest" description="Disordered" evidence="1">
    <location>
        <begin position="121"/>
        <end position="141"/>
    </location>
</feature>
<feature type="region of interest" description="Disordered" evidence="1">
    <location>
        <begin position="17"/>
        <end position="54"/>
    </location>
</feature>
<dbReference type="Proteomes" id="UP000001568">
    <property type="component" value="Chromosome 4"/>
</dbReference>
<dbReference type="EMBL" id="CP000584">
    <property type="protein sequence ID" value="ABO95838.1"/>
    <property type="molecule type" value="Genomic_DNA"/>
</dbReference>
<keyword evidence="3" id="KW-1185">Reference proteome</keyword>
<protein>
    <submittedName>
        <fullName evidence="2">Uncharacterized protein</fullName>
    </submittedName>
</protein>
<dbReference type="AlphaFoldDB" id="A4RWA0"/>
<reference evidence="2 3" key="1">
    <citation type="journal article" date="2007" name="Proc. Natl. Acad. Sci. U.S.A.">
        <title>The tiny eukaryote Ostreococcus provides genomic insights into the paradox of plankton speciation.</title>
        <authorList>
            <person name="Palenik B."/>
            <person name="Grimwood J."/>
            <person name="Aerts A."/>
            <person name="Rouze P."/>
            <person name="Salamov A."/>
            <person name="Putnam N."/>
            <person name="Dupont C."/>
            <person name="Jorgensen R."/>
            <person name="Derelle E."/>
            <person name="Rombauts S."/>
            <person name="Zhou K."/>
            <person name="Otillar R."/>
            <person name="Merchant S.S."/>
            <person name="Podell S."/>
            <person name="Gaasterland T."/>
            <person name="Napoli C."/>
            <person name="Gendler K."/>
            <person name="Manuell A."/>
            <person name="Tai V."/>
            <person name="Vallon O."/>
            <person name="Piganeau G."/>
            <person name="Jancek S."/>
            <person name="Heijde M."/>
            <person name="Jabbari K."/>
            <person name="Bowler C."/>
            <person name="Lohr M."/>
            <person name="Robbens S."/>
            <person name="Werner G."/>
            <person name="Dubchak I."/>
            <person name="Pazour G.J."/>
            <person name="Ren Q."/>
            <person name="Paulsen I."/>
            <person name="Delwiche C."/>
            <person name="Schmutz J."/>
            <person name="Rokhsar D."/>
            <person name="Van de Peer Y."/>
            <person name="Moreau H."/>
            <person name="Grigoriev I.V."/>
        </authorList>
    </citation>
    <scope>NUCLEOTIDE SEQUENCE [LARGE SCALE GENOMIC DNA]</scope>
    <source>
        <strain evidence="2 3">CCE9901</strain>
    </source>
</reference>
<sequence length="141" mass="14696">MSRRLLKDQLARALESLGSGAAGTATARRGGGGDGGGGGGAGAKKAKKRTNNKHALDVKRMNKQAVRARQRAMRRSGDDAPREALGEAAKREVKKRNAAYFAATSGADAETAEHAARAIGAMTTSEGIEDGEDDADDDMLW</sequence>
<proteinExistence type="predicted"/>
<feature type="compositionally biased region" description="Basic and acidic residues" evidence="1">
    <location>
        <begin position="75"/>
        <end position="90"/>
    </location>
</feature>
<feature type="compositionally biased region" description="Acidic residues" evidence="1">
    <location>
        <begin position="127"/>
        <end position="141"/>
    </location>
</feature>
<name>A4RWA0_OSTLU</name>
<organism evidence="2 3">
    <name type="scientific">Ostreococcus lucimarinus (strain CCE9901)</name>
    <dbReference type="NCBI Taxonomy" id="436017"/>
    <lineage>
        <taxon>Eukaryota</taxon>
        <taxon>Viridiplantae</taxon>
        <taxon>Chlorophyta</taxon>
        <taxon>Mamiellophyceae</taxon>
        <taxon>Mamiellales</taxon>
        <taxon>Bathycoccaceae</taxon>
        <taxon>Ostreococcus</taxon>
    </lineage>
</organism>
<evidence type="ECO:0000313" key="3">
    <source>
        <dbReference type="Proteomes" id="UP000001568"/>
    </source>
</evidence>
<accession>A4RWA0</accession>
<evidence type="ECO:0000256" key="1">
    <source>
        <dbReference type="SAM" id="MobiDB-lite"/>
    </source>
</evidence>
<feature type="compositionally biased region" description="Gly residues" evidence="1">
    <location>
        <begin position="29"/>
        <end position="42"/>
    </location>
</feature>
<gene>
    <name evidence="2" type="ORF">OSTLU_31264</name>
</gene>
<feature type="region of interest" description="Disordered" evidence="1">
    <location>
        <begin position="70"/>
        <end position="90"/>
    </location>
</feature>